<feature type="binding site" evidence="10">
    <location>
        <position position="72"/>
    </location>
    <ligand>
        <name>Na(+)</name>
        <dbReference type="ChEBI" id="CHEBI:29101"/>
        <note>structural</note>
    </ligand>
</feature>
<keyword evidence="10" id="KW-0406">Ion transport</keyword>
<evidence type="ECO:0000256" key="4">
    <source>
        <dbReference type="ARBA" id="ARBA00022989"/>
    </source>
</evidence>
<dbReference type="Proteomes" id="UP001549099">
    <property type="component" value="Unassembled WGS sequence"/>
</dbReference>
<evidence type="ECO:0000256" key="8">
    <source>
        <dbReference type="ARBA" id="ARBA00035585"/>
    </source>
</evidence>
<evidence type="ECO:0000256" key="9">
    <source>
        <dbReference type="ARBA" id="ARBA00049940"/>
    </source>
</evidence>
<comment type="function">
    <text evidence="9 10">Fluoride-specific ion channel. Important for reducing fluoride concentration in the cell, thus reducing its toxicity.</text>
</comment>
<comment type="subcellular location">
    <subcellularLocation>
        <location evidence="1 10">Cell membrane</location>
        <topology evidence="1 10">Multi-pass membrane protein</topology>
    </subcellularLocation>
</comment>
<evidence type="ECO:0000256" key="2">
    <source>
        <dbReference type="ARBA" id="ARBA00022475"/>
    </source>
</evidence>
<keyword evidence="12" id="KW-1185">Reference proteome</keyword>
<evidence type="ECO:0000256" key="5">
    <source>
        <dbReference type="ARBA" id="ARBA00023136"/>
    </source>
</evidence>
<organism evidence="11 12">
    <name type="scientific">Bhargavaea ullalensis</name>
    <dbReference type="NCBI Taxonomy" id="1265685"/>
    <lineage>
        <taxon>Bacteria</taxon>
        <taxon>Bacillati</taxon>
        <taxon>Bacillota</taxon>
        <taxon>Bacilli</taxon>
        <taxon>Bacillales</taxon>
        <taxon>Caryophanaceae</taxon>
        <taxon>Bhargavaea</taxon>
    </lineage>
</organism>
<dbReference type="HAMAP" id="MF_00454">
    <property type="entry name" value="FluC"/>
    <property type="match status" value="1"/>
</dbReference>
<keyword evidence="4 10" id="KW-1133">Transmembrane helix</keyword>
<comment type="activity regulation">
    <text evidence="10">Na(+) is not transported, but it plays an essential structural role and its presence is essential for fluoride channel function.</text>
</comment>
<evidence type="ECO:0000256" key="7">
    <source>
        <dbReference type="ARBA" id="ARBA00035120"/>
    </source>
</evidence>
<keyword evidence="10" id="KW-0479">Metal-binding</keyword>
<keyword evidence="3 10" id="KW-0812">Transmembrane</keyword>
<comment type="caution">
    <text evidence="11">The sequence shown here is derived from an EMBL/GenBank/DDBJ whole genome shotgun (WGS) entry which is preliminary data.</text>
</comment>
<dbReference type="PANTHER" id="PTHR28259">
    <property type="entry name" value="FLUORIDE EXPORT PROTEIN 1-RELATED"/>
    <property type="match status" value="1"/>
</dbReference>
<protein>
    <recommendedName>
        <fullName evidence="10">Fluoride-specific ion channel FluC</fullName>
    </recommendedName>
</protein>
<comment type="caution">
    <text evidence="10">Lacks conserved residue(s) required for the propagation of feature annotation.</text>
</comment>
<evidence type="ECO:0000313" key="11">
    <source>
        <dbReference type="EMBL" id="MET3575330.1"/>
    </source>
</evidence>
<proteinExistence type="inferred from homology"/>
<comment type="similarity">
    <text evidence="7 10">Belongs to the fluoride channel Fluc/FEX (TC 1.A.43) family.</text>
</comment>
<name>A0ABV2GAM3_9BACL</name>
<evidence type="ECO:0000256" key="6">
    <source>
        <dbReference type="ARBA" id="ARBA00023303"/>
    </source>
</evidence>
<dbReference type="Pfam" id="PF02537">
    <property type="entry name" value="CRCB"/>
    <property type="match status" value="1"/>
</dbReference>
<dbReference type="RefSeq" id="WP_354196395.1">
    <property type="nucleotide sequence ID" value="NZ_JBEPLW010000006.1"/>
</dbReference>
<keyword evidence="6 10" id="KW-0407">Ion channel</keyword>
<keyword evidence="10" id="KW-0915">Sodium</keyword>
<evidence type="ECO:0000256" key="1">
    <source>
        <dbReference type="ARBA" id="ARBA00004651"/>
    </source>
</evidence>
<sequence>MSAWTIGAVAAGGFLGAVARHVVSGRLNRPDRPFGTALVNLAGAFLAGFFLNGVLAGLPHAFAVYGFLGSFTTFSTWQSEVVGLWKKGSRRSAAISSSGLLVLGVLAAAFGWLAGHAGG</sequence>
<evidence type="ECO:0000256" key="10">
    <source>
        <dbReference type="HAMAP-Rule" id="MF_00454"/>
    </source>
</evidence>
<keyword evidence="10" id="KW-0813">Transport</keyword>
<evidence type="ECO:0000256" key="3">
    <source>
        <dbReference type="ARBA" id="ARBA00022692"/>
    </source>
</evidence>
<gene>
    <name evidence="10" type="primary">fluC</name>
    <name evidence="10" type="synonym">crcB</name>
    <name evidence="11" type="ORF">ABID49_001215</name>
</gene>
<feature type="transmembrane region" description="Helical" evidence="10">
    <location>
        <begin position="43"/>
        <end position="68"/>
    </location>
</feature>
<dbReference type="PANTHER" id="PTHR28259:SF1">
    <property type="entry name" value="FLUORIDE EXPORT PROTEIN 1-RELATED"/>
    <property type="match status" value="1"/>
</dbReference>
<feature type="transmembrane region" description="Helical" evidence="10">
    <location>
        <begin position="93"/>
        <end position="114"/>
    </location>
</feature>
<accession>A0ABV2GAM3</accession>
<reference evidence="11 12" key="1">
    <citation type="submission" date="2024-06" db="EMBL/GenBank/DDBJ databases">
        <title>Genomic Encyclopedia of Type Strains, Phase IV (KMG-IV): sequencing the most valuable type-strain genomes for metagenomic binning, comparative biology and taxonomic classification.</title>
        <authorList>
            <person name="Goeker M."/>
        </authorList>
    </citation>
    <scope>NUCLEOTIDE SEQUENCE [LARGE SCALE GENOMIC DNA]</scope>
    <source>
        <strain evidence="11 12">DSM 26128</strain>
    </source>
</reference>
<dbReference type="EMBL" id="JBEPLW010000006">
    <property type="protein sequence ID" value="MET3575330.1"/>
    <property type="molecule type" value="Genomic_DNA"/>
</dbReference>
<evidence type="ECO:0000313" key="12">
    <source>
        <dbReference type="Proteomes" id="UP001549099"/>
    </source>
</evidence>
<comment type="catalytic activity">
    <reaction evidence="8">
        <text>fluoride(in) = fluoride(out)</text>
        <dbReference type="Rhea" id="RHEA:76159"/>
        <dbReference type="ChEBI" id="CHEBI:17051"/>
    </reaction>
    <physiologicalReaction direction="left-to-right" evidence="8">
        <dbReference type="Rhea" id="RHEA:76160"/>
    </physiologicalReaction>
</comment>
<keyword evidence="2 10" id="KW-1003">Cell membrane</keyword>
<keyword evidence="5 10" id="KW-0472">Membrane</keyword>
<feature type="binding site" evidence="10">
    <location>
        <position position="69"/>
    </location>
    <ligand>
        <name>Na(+)</name>
        <dbReference type="ChEBI" id="CHEBI:29101"/>
        <note>structural</note>
    </ligand>
</feature>
<dbReference type="InterPro" id="IPR003691">
    <property type="entry name" value="FluC"/>
</dbReference>